<keyword evidence="1" id="KW-0472">Membrane</keyword>
<dbReference type="EMBL" id="LAZR01025591">
    <property type="protein sequence ID" value="KKL71449.1"/>
    <property type="molecule type" value="Genomic_DNA"/>
</dbReference>
<comment type="caution">
    <text evidence="2">The sequence shown here is derived from an EMBL/GenBank/DDBJ whole genome shotgun (WGS) entry which is preliminary data.</text>
</comment>
<evidence type="ECO:0000256" key="1">
    <source>
        <dbReference type="SAM" id="Phobius"/>
    </source>
</evidence>
<dbReference type="AlphaFoldDB" id="A0A0F9EBX6"/>
<proteinExistence type="predicted"/>
<feature type="transmembrane region" description="Helical" evidence="1">
    <location>
        <begin position="6"/>
        <end position="25"/>
    </location>
</feature>
<gene>
    <name evidence="2" type="ORF">LCGC14_2094840</name>
</gene>
<protein>
    <submittedName>
        <fullName evidence="2">Uncharacterized protein</fullName>
    </submittedName>
</protein>
<name>A0A0F9EBX6_9ZZZZ</name>
<accession>A0A0F9EBX6</accession>
<keyword evidence="1" id="KW-0812">Transmembrane</keyword>
<reference evidence="2" key="1">
    <citation type="journal article" date="2015" name="Nature">
        <title>Complex archaea that bridge the gap between prokaryotes and eukaryotes.</title>
        <authorList>
            <person name="Spang A."/>
            <person name="Saw J.H."/>
            <person name="Jorgensen S.L."/>
            <person name="Zaremba-Niedzwiedzka K."/>
            <person name="Martijn J."/>
            <person name="Lind A.E."/>
            <person name="van Eijk R."/>
            <person name="Schleper C."/>
            <person name="Guy L."/>
            <person name="Ettema T.J."/>
        </authorList>
    </citation>
    <scope>NUCLEOTIDE SEQUENCE</scope>
</reference>
<evidence type="ECO:0000313" key="2">
    <source>
        <dbReference type="EMBL" id="KKL71449.1"/>
    </source>
</evidence>
<keyword evidence="1" id="KW-1133">Transmembrane helix</keyword>
<organism evidence="2">
    <name type="scientific">marine sediment metagenome</name>
    <dbReference type="NCBI Taxonomy" id="412755"/>
    <lineage>
        <taxon>unclassified sequences</taxon>
        <taxon>metagenomes</taxon>
        <taxon>ecological metagenomes</taxon>
    </lineage>
</organism>
<sequence>MENILSVVVFAVLVVMLVGGLKIVWAERW</sequence>